<dbReference type="Proteomes" id="UP001523219">
    <property type="component" value="Unassembled WGS sequence"/>
</dbReference>
<organism evidence="3 4">
    <name type="scientific">Streptomyces macrolidinus</name>
    <dbReference type="NCBI Taxonomy" id="2952607"/>
    <lineage>
        <taxon>Bacteria</taxon>
        <taxon>Bacillati</taxon>
        <taxon>Actinomycetota</taxon>
        <taxon>Actinomycetes</taxon>
        <taxon>Kitasatosporales</taxon>
        <taxon>Streptomycetaceae</taxon>
        <taxon>Streptomyces</taxon>
    </lineage>
</organism>
<dbReference type="Pfam" id="PF07883">
    <property type="entry name" value="Cupin_2"/>
    <property type="match status" value="1"/>
</dbReference>
<dbReference type="SUPFAM" id="SSF51182">
    <property type="entry name" value="RmlC-like cupins"/>
    <property type="match status" value="1"/>
</dbReference>
<dbReference type="PANTHER" id="PTHR46797">
    <property type="entry name" value="HTH-TYPE TRANSCRIPTIONAL REGULATOR"/>
    <property type="match status" value="1"/>
</dbReference>
<dbReference type="Gene3D" id="1.10.260.40">
    <property type="entry name" value="lambda repressor-like DNA-binding domains"/>
    <property type="match status" value="1"/>
</dbReference>
<evidence type="ECO:0000256" key="1">
    <source>
        <dbReference type="ARBA" id="ARBA00023125"/>
    </source>
</evidence>
<proteinExistence type="predicted"/>
<dbReference type="Gene3D" id="2.60.120.10">
    <property type="entry name" value="Jelly Rolls"/>
    <property type="match status" value="1"/>
</dbReference>
<dbReference type="InterPro" id="IPR013096">
    <property type="entry name" value="Cupin_2"/>
</dbReference>
<feature type="domain" description="HTH cro/C1-type" evidence="2">
    <location>
        <begin position="5"/>
        <end position="59"/>
    </location>
</feature>
<dbReference type="InterPro" id="IPR010982">
    <property type="entry name" value="Lambda_DNA-bd_dom_sf"/>
</dbReference>
<dbReference type="Pfam" id="PF01381">
    <property type="entry name" value="HTH_3"/>
    <property type="match status" value="1"/>
</dbReference>
<gene>
    <name evidence="3" type="ORF">NGF19_10035</name>
</gene>
<dbReference type="CDD" id="cd00093">
    <property type="entry name" value="HTH_XRE"/>
    <property type="match status" value="1"/>
</dbReference>
<comment type="caution">
    <text evidence="3">The sequence shown here is derived from an EMBL/GenBank/DDBJ whole genome shotgun (WGS) entry which is preliminary data.</text>
</comment>
<reference evidence="3 4" key="1">
    <citation type="submission" date="2022-05" db="EMBL/GenBank/DDBJ databases">
        <title>Streptomyces sp. nov. RY43-2 isolated from soil of a peat swamp forest.</title>
        <authorList>
            <person name="Kanchanasin P."/>
            <person name="Tanasupawat S."/>
            <person name="Phongsopitanun W."/>
        </authorList>
    </citation>
    <scope>NUCLEOTIDE SEQUENCE [LARGE SCALE GENOMIC DNA]</scope>
    <source>
        <strain evidence="3 4">RY43-2</strain>
    </source>
</reference>
<evidence type="ECO:0000313" key="4">
    <source>
        <dbReference type="Proteomes" id="UP001523219"/>
    </source>
</evidence>
<accession>A0ABT0ZC87</accession>
<name>A0ABT0ZC87_9ACTN</name>
<dbReference type="CDD" id="cd02209">
    <property type="entry name" value="cupin_XRE_C"/>
    <property type="match status" value="1"/>
</dbReference>
<protein>
    <submittedName>
        <fullName evidence="3">XRE family transcriptional regulator</fullName>
    </submittedName>
</protein>
<dbReference type="InterPro" id="IPR014710">
    <property type="entry name" value="RmlC-like_jellyroll"/>
</dbReference>
<dbReference type="EMBL" id="JAMWMR010000006">
    <property type="protein sequence ID" value="MCN9241125.1"/>
    <property type="molecule type" value="Genomic_DNA"/>
</dbReference>
<keyword evidence="4" id="KW-1185">Reference proteome</keyword>
<evidence type="ECO:0000313" key="3">
    <source>
        <dbReference type="EMBL" id="MCN9241125.1"/>
    </source>
</evidence>
<dbReference type="PROSITE" id="PS50943">
    <property type="entry name" value="HTH_CROC1"/>
    <property type="match status" value="1"/>
</dbReference>
<keyword evidence="1" id="KW-0238">DNA-binding</keyword>
<dbReference type="SMART" id="SM00530">
    <property type="entry name" value="HTH_XRE"/>
    <property type="match status" value="1"/>
</dbReference>
<dbReference type="PANTHER" id="PTHR46797:SF1">
    <property type="entry name" value="METHYLPHOSPHONATE SYNTHASE"/>
    <property type="match status" value="1"/>
</dbReference>
<dbReference type="RefSeq" id="WP_252424179.1">
    <property type="nucleotide sequence ID" value="NZ_JAMWMR010000006.1"/>
</dbReference>
<dbReference type="InterPro" id="IPR050807">
    <property type="entry name" value="TransReg_Diox_bact_type"/>
</dbReference>
<sequence length="192" mass="21065">MARNVRRFRLERGMSLGELARRSGLSKQTLSKIEQGAGNPTVETLALLGAALDVPARRLLTEWGTPVYVQRHDEGEWSDAAHWSERPLDETYGSGYVRTLVLRLERGAGAPETIAPHAAGTLHHLYVITGKLRTGPLSEPVDLSAGDFVRFPGDVPHHHVCLSDRVVAHMVTTLPQLRRFRPIVTNGLAPSG</sequence>
<dbReference type="InterPro" id="IPR011051">
    <property type="entry name" value="RmlC_Cupin_sf"/>
</dbReference>
<dbReference type="InterPro" id="IPR001387">
    <property type="entry name" value="Cro/C1-type_HTH"/>
</dbReference>
<evidence type="ECO:0000259" key="2">
    <source>
        <dbReference type="PROSITE" id="PS50943"/>
    </source>
</evidence>
<dbReference type="SUPFAM" id="SSF47413">
    <property type="entry name" value="lambda repressor-like DNA-binding domains"/>
    <property type="match status" value="1"/>
</dbReference>